<name>A0A8H8U272_9HELO</name>
<keyword evidence="5" id="KW-0560">Oxidoreductase</keyword>
<dbReference type="GeneID" id="41981028"/>
<dbReference type="SUPFAM" id="SSF51905">
    <property type="entry name" value="FAD/NAD(P)-binding domain"/>
    <property type="match status" value="1"/>
</dbReference>
<evidence type="ECO:0000256" key="6">
    <source>
        <dbReference type="PIRSR" id="PIRSR000137-2"/>
    </source>
</evidence>
<dbReference type="InterPro" id="IPR036188">
    <property type="entry name" value="FAD/NAD-bd_sf"/>
</dbReference>
<evidence type="ECO:0000313" key="10">
    <source>
        <dbReference type="EMBL" id="TVY30840.1"/>
    </source>
</evidence>
<dbReference type="InterPro" id="IPR007867">
    <property type="entry name" value="GMC_OxRtase_C"/>
</dbReference>
<dbReference type="PANTHER" id="PTHR11552:SF201">
    <property type="entry name" value="GLUCOSE-METHANOL-CHOLINE OXIDOREDUCTASE N-TERMINAL DOMAIN-CONTAINING PROTEIN"/>
    <property type="match status" value="1"/>
</dbReference>
<dbReference type="InterPro" id="IPR012132">
    <property type="entry name" value="GMC_OxRdtase"/>
</dbReference>
<keyword evidence="3 7" id="KW-0285">Flavoprotein</keyword>
<evidence type="ECO:0000259" key="9">
    <source>
        <dbReference type="PROSITE" id="PS00624"/>
    </source>
</evidence>
<gene>
    <name evidence="10" type="primary">citC_0</name>
    <name evidence="10" type="ORF">LHYA1_G000830</name>
</gene>
<feature type="binding site" evidence="6">
    <location>
        <position position="254"/>
    </location>
    <ligand>
        <name>FAD</name>
        <dbReference type="ChEBI" id="CHEBI:57692"/>
    </ligand>
</feature>
<sequence>MAATPATLPVLKSIEDFIEGSYDYIVVGGGNAGLTLAGRLSEDPSISIAVIEAGGAKIGDPGVLTPAAFPSLFGKPEYDWDFHTLPQAGTNGTKHSWARGKLLGGTSAINYMMYARGQVEEFNDWNRIAGVKNWGWDGIKPYFSKCESFDKRISPEDKDSKDYSHLEEHHNYDGPIKTSYASFRSSSERAYHEAAINCGFKVPVDAWSGVNHGIGANLSTIDRSGPGTRSYAVTGYLVPNGQRPNLAVLTDAHVEKVIFEKGTDGTQVAKGVAFSHGGKSYTLLHKGATILSAGAVMTPQILELSGIGSKSVLDKAGVECLIDNPRVGDVEDHIMSGITYNLVDGEFSLDHVNTPEVFTKLAKQYAAGEGGPLAHGVSNSGFLSLFDVSTEEERKNIYELVETHKKTLTNDFDRKREDMLLARLKDPKAAILQFISLNVNIDFGARHDMSIFLGQSVGTTRWSTCVGLHHCFSRGSIHITSSDPKSPPAIDAAILDHPVDELLMSFGVRLIDKILNTSPMKEKLASRVRPTPEVDLSDTEQAVKYIKGHTGTEFHPIAGASLGLVVDDELNVKGVKGLKVCDSSIIPLHISGNTQGICYAMGEKAADMLKEDRRAAATTKKLGELTL</sequence>
<evidence type="ECO:0000256" key="4">
    <source>
        <dbReference type="ARBA" id="ARBA00022827"/>
    </source>
</evidence>
<feature type="domain" description="Glucose-methanol-choline oxidoreductase N-terminal" evidence="8">
    <location>
        <begin position="100"/>
        <end position="123"/>
    </location>
</feature>
<evidence type="ECO:0000256" key="2">
    <source>
        <dbReference type="ARBA" id="ARBA00010790"/>
    </source>
</evidence>
<accession>A0A8H8U272</accession>
<comment type="caution">
    <text evidence="10">The sequence shown here is derived from an EMBL/GenBank/DDBJ whole genome shotgun (WGS) entry which is preliminary data.</text>
</comment>
<dbReference type="EMBL" id="QGMH01000003">
    <property type="protein sequence ID" value="TVY30840.1"/>
    <property type="molecule type" value="Genomic_DNA"/>
</dbReference>
<feature type="domain" description="Glucose-methanol-choline oxidoreductase N-terminal" evidence="9">
    <location>
        <begin position="294"/>
        <end position="308"/>
    </location>
</feature>
<evidence type="ECO:0000256" key="5">
    <source>
        <dbReference type="ARBA" id="ARBA00023002"/>
    </source>
</evidence>
<comment type="cofactor">
    <cofactor evidence="1 6">
        <name>FAD</name>
        <dbReference type="ChEBI" id="CHEBI:57692"/>
    </cofactor>
</comment>
<dbReference type="PROSITE" id="PS00623">
    <property type="entry name" value="GMC_OXRED_1"/>
    <property type="match status" value="1"/>
</dbReference>
<evidence type="ECO:0000256" key="7">
    <source>
        <dbReference type="RuleBase" id="RU003968"/>
    </source>
</evidence>
<proteinExistence type="inferred from homology"/>
<dbReference type="GO" id="GO:0050660">
    <property type="term" value="F:flavin adenine dinucleotide binding"/>
    <property type="evidence" value="ECO:0007669"/>
    <property type="project" value="InterPro"/>
</dbReference>
<evidence type="ECO:0000256" key="3">
    <source>
        <dbReference type="ARBA" id="ARBA00022630"/>
    </source>
</evidence>
<dbReference type="SUPFAM" id="SSF54373">
    <property type="entry name" value="FAD-linked reductases, C-terminal domain"/>
    <property type="match status" value="1"/>
</dbReference>
<keyword evidence="11" id="KW-1185">Reference proteome</keyword>
<evidence type="ECO:0000259" key="8">
    <source>
        <dbReference type="PROSITE" id="PS00623"/>
    </source>
</evidence>
<reference evidence="10 11" key="1">
    <citation type="submission" date="2018-05" db="EMBL/GenBank/DDBJ databases">
        <title>Genome sequencing and assembly of the regulated plant pathogen Lachnellula willkommii and related sister species for the development of diagnostic species identification markers.</title>
        <authorList>
            <person name="Giroux E."/>
            <person name="Bilodeau G."/>
        </authorList>
    </citation>
    <scope>NUCLEOTIDE SEQUENCE [LARGE SCALE GENOMIC DNA]</scope>
    <source>
        <strain evidence="10 11">CBS 185.66</strain>
    </source>
</reference>
<dbReference type="Gene3D" id="3.50.50.60">
    <property type="entry name" value="FAD/NAD(P)-binding domain"/>
    <property type="match status" value="1"/>
</dbReference>
<feature type="binding site" evidence="6">
    <location>
        <position position="106"/>
    </location>
    <ligand>
        <name>FAD</name>
        <dbReference type="ChEBI" id="CHEBI:57692"/>
    </ligand>
</feature>
<dbReference type="PIRSF" id="PIRSF000137">
    <property type="entry name" value="Alcohol_oxidase"/>
    <property type="match status" value="1"/>
</dbReference>
<dbReference type="Proteomes" id="UP000431533">
    <property type="component" value="Unassembled WGS sequence"/>
</dbReference>
<organism evidence="10 11">
    <name type="scientific">Lachnellula hyalina</name>
    <dbReference type="NCBI Taxonomy" id="1316788"/>
    <lineage>
        <taxon>Eukaryota</taxon>
        <taxon>Fungi</taxon>
        <taxon>Dikarya</taxon>
        <taxon>Ascomycota</taxon>
        <taxon>Pezizomycotina</taxon>
        <taxon>Leotiomycetes</taxon>
        <taxon>Helotiales</taxon>
        <taxon>Lachnaceae</taxon>
        <taxon>Lachnellula</taxon>
    </lineage>
</organism>
<dbReference type="AlphaFoldDB" id="A0A8H8U272"/>
<comment type="similarity">
    <text evidence="2 7">Belongs to the GMC oxidoreductase family.</text>
</comment>
<dbReference type="InterPro" id="IPR000172">
    <property type="entry name" value="GMC_OxRdtase_N"/>
</dbReference>
<evidence type="ECO:0000313" key="11">
    <source>
        <dbReference type="Proteomes" id="UP000431533"/>
    </source>
</evidence>
<dbReference type="Gene3D" id="3.30.560.10">
    <property type="entry name" value="Glucose Oxidase, domain 3"/>
    <property type="match status" value="1"/>
</dbReference>
<dbReference type="GO" id="GO:0016614">
    <property type="term" value="F:oxidoreductase activity, acting on CH-OH group of donors"/>
    <property type="evidence" value="ECO:0007669"/>
    <property type="project" value="InterPro"/>
</dbReference>
<dbReference type="PROSITE" id="PS00624">
    <property type="entry name" value="GMC_OXRED_2"/>
    <property type="match status" value="1"/>
</dbReference>
<dbReference type="Pfam" id="PF00732">
    <property type="entry name" value="GMC_oxred_N"/>
    <property type="match status" value="1"/>
</dbReference>
<evidence type="ECO:0000256" key="1">
    <source>
        <dbReference type="ARBA" id="ARBA00001974"/>
    </source>
</evidence>
<dbReference type="PANTHER" id="PTHR11552">
    <property type="entry name" value="GLUCOSE-METHANOL-CHOLINE GMC OXIDOREDUCTASE"/>
    <property type="match status" value="1"/>
</dbReference>
<dbReference type="Pfam" id="PF05199">
    <property type="entry name" value="GMC_oxred_C"/>
    <property type="match status" value="1"/>
</dbReference>
<dbReference type="RefSeq" id="XP_031009624.1">
    <property type="nucleotide sequence ID" value="XM_031145819.1"/>
</dbReference>
<keyword evidence="4 6" id="KW-0274">FAD</keyword>
<dbReference type="OrthoDB" id="269227at2759"/>
<protein>
    <submittedName>
        <fullName evidence="10">Dehydrogenase</fullName>
    </submittedName>
</protein>